<proteinExistence type="predicted"/>
<evidence type="ECO:0000313" key="1">
    <source>
        <dbReference type="EMBL" id="MCC9072090.1"/>
    </source>
</evidence>
<protein>
    <recommendedName>
        <fullName evidence="3">Bacteriocin-type signal sequence-containing protein</fullName>
    </recommendedName>
</protein>
<name>A0ABS8MW49_9FLAO</name>
<organism evidence="1 2">
    <name type="scientific">Flavobacterium pisciphilum</name>
    <dbReference type="NCBI Taxonomy" id="2893755"/>
    <lineage>
        <taxon>Bacteria</taxon>
        <taxon>Pseudomonadati</taxon>
        <taxon>Bacteroidota</taxon>
        <taxon>Flavobacteriia</taxon>
        <taxon>Flavobacteriales</taxon>
        <taxon>Flavobacteriaceae</taxon>
        <taxon>Flavobacterium</taxon>
    </lineage>
</organism>
<accession>A0ABS8MW49</accession>
<dbReference type="EMBL" id="JAJJMO010000001">
    <property type="protein sequence ID" value="MCC9072090.1"/>
    <property type="molecule type" value="Genomic_DNA"/>
</dbReference>
<comment type="caution">
    <text evidence="1">The sequence shown here is derived from an EMBL/GenBank/DDBJ whole genome shotgun (WGS) entry which is preliminary data.</text>
</comment>
<sequence length="59" mass="6609">MLKKILNLEGAQKLTKNEQKSIKGGLIDCIDPATNRCRTYNRSCAPPCRIELIDPPIEP</sequence>
<evidence type="ECO:0000313" key="2">
    <source>
        <dbReference type="Proteomes" id="UP001430919"/>
    </source>
</evidence>
<gene>
    <name evidence="1" type="ORF">LNQ49_10915</name>
</gene>
<reference evidence="1" key="1">
    <citation type="submission" date="2021-11" db="EMBL/GenBank/DDBJ databases">
        <title>Description of novel Flavobacterium species.</title>
        <authorList>
            <person name="Saticioglu I.B."/>
            <person name="Ay H."/>
            <person name="Altun S."/>
            <person name="Duman M."/>
        </authorList>
    </citation>
    <scope>NUCLEOTIDE SEQUENCE</scope>
    <source>
        <strain evidence="1">F-65</strain>
    </source>
</reference>
<evidence type="ECO:0008006" key="3">
    <source>
        <dbReference type="Google" id="ProtNLM"/>
    </source>
</evidence>
<keyword evidence="2" id="KW-1185">Reference proteome</keyword>
<dbReference type="Proteomes" id="UP001430919">
    <property type="component" value="Unassembled WGS sequence"/>
</dbReference>
<dbReference type="RefSeq" id="WP_229988840.1">
    <property type="nucleotide sequence ID" value="NZ_JAJJMO010000001.1"/>
</dbReference>